<gene>
    <name evidence="1" type="ORF">HaLaN_15707</name>
</gene>
<dbReference type="AlphaFoldDB" id="A0A699Z9I4"/>
<accession>A0A699Z9I4</accession>
<dbReference type="EMBL" id="BLLF01001366">
    <property type="protein sequence ID" value="GFH18841.1"/>
    <property type="molecule type" value="Genomic_DNA"/>
</dbReference>
<evidence type="ECO:0000313" key="2">
    <source>
        <dbReference type="Proteomes" id="UP000485058"/>
    </source>
</evidence>
<protein>
    <submittedName>
        <fullName evidence="1">Uncharacterized protein</fullName>
    </submittedName>
</protein>
<name>A0A699Z9I4_HAELA</name>
<keyword evidence="2" id="KW-1185">Reference proteome</keyword>
<organism evidence="1 2">
    <name type="scientific">Haematococcus lacustris</name>
    <name type="common">Green alga</name>
    <name type="synonym">Haematococcus pluvialis</name>
    <dbReference type="NCBI Taxonomy" id="44745"/>
    <lineage>
        <taxon>Eukaryota</taxon>
        <taxon>Viridiplantae</taxon>
        <taxon>Chlorophyta</taxon>
        <taxon>core chlorophytes</taxon>
        <taxon>Chlorophyceae</taxon>
        <taxon>CS clade</taxon>
        <taxon>Chlamydomonadales</taxon>
        <taxon>Haematococcaceae</taxon>
        <taxon>Haematococcus</taxon>
    </lineage>
</organism>
<feature type="non-terminal residue" evidence="1">
    <location>
        <position position="63"/>
    </location>
</feature>
<sequence>MEALVRDKGAASTAAWLRRARAAELTAPETKAAALWQGAEEAGAQERGNCLARLLSHHAICDS</sequence>
<reference evidence="1 2" key="1">
    <citation type="submission" date="2020-02" db="EMBL/GenBank/DDBJ databases">
        <title>Draft genome sequence of Haematococcus lacustris strain NIES-144.</title>
        <authorList>
            <person name="Morimoto D."/>
            <person name="Nakagawa S."/>
            <person name="Yoshida T."/>
            <person name="Sawayama S."/>
        </authorList>
    </citation>
    <scope>NUCLEOTIDE SEQUENCE [LARGE SCALE GENOMIC DNA]</scope>
    <source>
        <strain evidence="1 2">NIES-144</strain>
    </source>
</reference>
<evidence type="ECO:0000313" key="1">
    <source>
        <dbReference type="EMBL" id="GFH18841.1"/>
    </source>
</evidence>
<dbReference type="Proteomes" id="UP000485058">
    <property type="component" value="Unassembled WGS sequence"/>
</dbReference>
<comment type="caution">
    <text evidence="1">The sequence shown here is derived from an EMBL/GenBank/DDBJ whole genome shotgun (WGS) entry which is preliminary data.</text>
</comment>
<proteinExistence type="predicted"/>